<protein>
    <submittedName>
        <fullName evidence="3 4">Uncharacterized protein LOC113205797 isoform X1</fullName>
    </submittedName>
</protein>
<keyword evidence="2" id="KW-1185">Reference proteome</keyword>
<dbReference type="SMART" id="SM00256">
    <property type="entry name" value="FBOX"/>
    <property type="match status" value="1"/>
</dbReference>
<dbReference type="AlphaFoldDB" id="A0A9C6UBA0"/>
<dbReference type="RefSeq" id="XP_052123509.1">
    <property type="nucleotide sequence ID" value="XM_052267549.1"/>
</dbReference>
<dbReference type="Pfam" id="PF12937">
    <property type="entry name" value="F-box-like"/>
    <property type="match status" value="1"/>
</dbReference>
<reference evidence="3 4" key="1">
    <citation type="submission" date="2025-04" db="UniProtKB">
        <authorList>
            <consortium name="RefSeq"/>
        </authorList>
    </citation>
    <scope>IDENTIFICATION</scope>
    <source>
        <tissue evidence="3 4">Whole organism</tissue>
    </source>
</reference>
<gene>
    <name evidence="3 4" type="primary">LOC113205797</name>
</gene>
<sequence length="478" mass="52060">MERLPDNAMVNVIQYLDLTDLFTCRLVCKRIGAVAVHPDVWRDRPGGRREWWKECVCPVLRVAPCSDSLNINISDYCGENKTFCSQLLLALTRCAARTVAVSVNVSERGAVALASLFIRRQEELGRLRAVQIELDEEDENGDDASVLLATVASMPDLKRLVVAGITASKPSLVSLYFTSASLEYFECELRPESASFCALVIAANANALKEVVLVGKSDSCSKLTSLAPLLAGLPNLRRLRCRMLPGLGVVADSASLRELTLDVRPEDQPSASGAAALLSGANQLRAVTLDYTLAPCDLDLGVSLVLALGASGQSAVESLTFLNSELNDELPQAQPLLAALPYLPALRHLQVGVLTEALLLGISPASAPALQTLSVRRPSLDFEWHRYNDRISDSLDTVTCCKHHACVHSWLHIDAVNTLLSVNPSLQLLIPTYSYYYCGLLNSCVACRQGCHPKLRDCKDDQNLKLTQNMLVPRNIPL</sequence>
<proteinExistence type="predicted"/>
<dbReference type="Gene3D" id="1.20.1280.50">
    <property type="match status" value="1"/>
</dbReference>
<dbReference type="InterPro" id="IPR001810">
    <property type="entry name" value="F-box_dom"/>
</dbReference>
<dbReference type="SUPFAM" id="SSF81383">
    <property type="entry name" value="F-box domain"/>
    <property type="match status" value="1"/>
</dbReference>
<dbReference type="GeneID" id="113205797"/>
<feature type="domain" description="F-box" evidence="1">
    <location>
        <begin position="1"/>
        <end position="44"/>
    </location>
</feature>
<dbReference type="Gene3D" id="3.80.10.10">
    <property type="entry name" value="Ribonuclease Inhibitor"/>
    <property type="match status" value="1"/>
</dbReference>
<evidence type="ECO:0000313" key="2">
    <source>
        <dbReference type="Proteomes" id="UP000504606"/>
    </source>
</evidence>
<dbReference type="Proteomes" id="UP000504606">
    <property type="component" value="Unplaced"/>
</dbReference>
<name>A0A9C6UBA0_FRAOC</name>
<dbReference type="PROSITE" id="PS50181">
    <property type="entry name" value="FBOX"/>
    <property type="match status" value="1"/>
</dbReference>
<evidence type="ECO:0000259" key="1">
    <source>
        <dbReference type="PROSITE" id="PS50181"/>
    </source>
</evidence>
<dbReference type="SUPFAM" id="SSF52047">
    <property type="entry name" value="RNI-like"/>
    <property type="match status" value="1"/>
</dbReference>
<accession>A0A9C6UBA0</accession>
<dbReference type="OrthoDB" id="3219396at2759"/>
<dbReference type="InterPro" id="IPR032675">
    <property type="entry name" value="LRR_dom_sf"/>
</dbReference>
<evidence type="ECO:0000313" key="3">
    <source>
        <dbReference type="RefSeq" id="XP_052123507.1"/>
    </source>
</evidence>
<dbReference type="RefSeq" id="XP_052123507.1">
    <property type="nucleotide sequence ID" value="XM_052267547.1"/>
</dbReference>
<dbReference type="InterPro" id="IPR036047">
    <property type="entry name" value="F-box-like_dom_sf"/>
</dbReference>
<dbReference type="KEGG" id="foc:113205797"/>
<evidence type="ECO:0000313" key="4">
    <source>
        <dbReference type="RefSeq" id="XP_052123509.1"/>
    </source>
</evidence>
<organism evidence="2 4">
    <name type="scientific">Frankliniella occidentalis</name>
    <name type="common">Western flower thrips</name>
    <name type="synonym">Euthrips occidentalis</name>
    <dbReference type="NCBI Taxonomy" id="133901"/>
    <lineage>
        <taxon>Eukaryota</taxon>
        <taxon>Metazoa</taxon>
        <taxon>Ecdysozoa</taxon>
        <taxon>Arthropoda</taxon>
        <taxon>Hexapoda</taxon>
        <taxon>Insecta</taxon>
        <taxon>Pterygota</taxon>
        <taxon>Neoptera</taxon>
        <taxon>Paraneoptera</taxon>
        <taxon>Thysanoptera</taxon>
        <taxon>Terebrantia</taxon>
        <taxon>Thripoidea</taxon>
        <taxon>Thripidae</taxon>
        <taxon>Frankliniella</taxon>
    </lineage>
</organism>